<organism evidence="2 3">
    <name type="scientific">Novosphingobium lindaniclasticum LE124</name>
    <dbReference type="NCBI Taxonomy" id="1096930"/>
    <lineage>
        <taxon>Bacteria</taxon>
        <taxon>Pseudomonadati</taxon>
        <taxon>Pseudomonadota</taxon>
        <taxon>Alphaproteobacteria</taxon>
        <taxon>Sphingomonadales</taxon>
        <taxon>Sphingomonadaceae</taxon>
        <taxon>Novosphingobium</taxon>
    </lineage>
</organism>
<evidence type="ECO:0000256" key="1">
    <source>
        <dbReference type="SAM" id="MobiDB-lite"/>
    </source>
</evidence>
<dbReference type="Proteomes" id="UP000015527">
    <property type="component" value="Unassembled WGS sequence"/>
</dbReference>
<comment type="caution">
    <text evidence="2">The sequence shown here is derived from an EMBL/GenBank/DDBJ whole genome shotgun (WGS) entry which is preliminary data.</text>
</comment>
<reference evidence="2 3" key="1">
    <citation type="journal article" date="2013" name="Genome Announc.">
        <title>Genome Sequence of Novosphingobium lindaniclasticum LE124T, Isolated from a Hexachlorocyclohexane Dumpsite.</title>
        <authorList>
            <person name="Saxena A."/>
            <person name="Nayyar N."/>
            <person name="Sangwan N."/>
            <person name="Kumari R."/>
            <person name="Khurana J.P."/>
            <person name="Lal R."/>
        </authorList>
    </citation>
    <scope>NUCLEOTIDE SEQUENCE [LARGE SCALE GENOMIC DNA]</scope>
    <source>
        <strain evidence="2 3">LE124</strain>
    </source>
</reference>
<dbReference type="AlphaFoldDB" id="T0H9K0"/>
<protein>
    <submittedName>
        <fullName evidence="2">Uncharacterized protein</fullName>
    </submittedName>
</protein>
<accession>T0H9K0</accession>
<proteinExistence type="predicted"/>
<feature type="compositionally biased region" description="Polar residues" evidence="1">
    <location>
        <begin position="147"/>
        <end position="164"/>
    </location>
</feature>
<sequence length="194" mass="20184">MCAVILDRFKNGVLEPDLLGLMKGVAVQVQALVPDVVSANSLRERVEILEAAQTKIADVSALSELTTRLEHDSQIVRILTVGGETVARDVTIEGRPLHSQAEDGGLADFSGLRHTGAEAQFTTGRGAKQTLNNAFFGRADSSVETSVKTGSNVRLNGGQTTFNDRSGGGATGVTHVGGGVVISNGPNGPSVDFN</sequence>
<evidence type="ECO:0000313" key="3">
    <source>
        <dbReference type="Proteomes" id="UP000015527"/>
    </source>
</evidence>
<keyword evidence="3" id="KW-1185">Reference proteome</keyword>
<name>T0H9K0_9SPHN</name>
<dbReference type="EMBL" id="ATHL01000127">
    <property type="protein sequence ID" value="EQB09692.1"/>
    <property type="molecule type" value="Genomic_DNA"/>
</dbReference>
<gene>
    <name evidence="2" type="ORF">L284_19000</name>
</gene>
<feature type="region of interest" description="Disordered" evidence="1">
    <location>
        <begin position="147"/>
        <end position="168"/>
    </location>
</feature>
<evidence type="ECO:0000313" key="2">
    <source>
        <dbReference type="EMBL" id="EQB09692.1"/>
    </source>
</evidence>